<dbReference type="Proteomes" id="UP000611500">
    <property type="component" value="Unassembled WGS sequence"/>
</dbReference>
<organism evidence="1 2">
    <name type="scientific">Pseudodonghicola xiamenensis</name>
    <dbReference type="NCBI Taxonomy" id="337702"/>
    <lineage>
        <taxon>Bacteria</taxon>
        <taxon>Pseudomonadati</taxon>
        <taxon>Pseudomonadota</taxon>
        <taxon>Alphaproteobacteria</taxon>
        <taxon>Rhodobacterales</taxon>
        <taxon>Paracoccaceae</taxon>
        <taxon>Pseudodonghicola</taxon>
    </lineage>
</organism>
<sequence length="91" mass="9700">MCNACGFPARPGVWTEAGAETAMDKMRAQLMQGAVINRLLRPHGLVASDGGTVPGIQLSTMTGATTIVDDLPMLWEEVERQLGHPLDPLAD</sequence>
<gene>
    <name evidence="1" type="ORF">GCM10010961_40360</name>
</gene>
<accession>A0A8J3MGU4</accession>
<protein>
    <submittedName>
        <fullName evidence="1">Uncharacterized protein</fullName>
    </submittedName>
</protein>
<proteinExistence type="predicted"/>
<keyword evidence="2" id="KW-1185">Reference proteome</keyword>
<dbReference type="RefSeq" id="WP_028095132.1">
    <property type="nucleotide sequence ID" value="NZ_BNAP01000033.1"/>
</dbReference>
<reference evidence="1" key="2">
    <citation type="submission" date="2020-09" db="EMBL/GenBank/DDBJ databases">
        <authorList>
            <person name="Sun Q."/>
            <person name="Zhou Y."/>
        </authorList>
    </citation>
    <scope>NUCLEOTIDE SEQUENCE</scope>
    <source>
        <strain evidence="1">CGMCC 1.7081</strain>
    </source>
</reference>
<dbReference type="AlphaFoldDB" id="A0A8J3MGU4"/>
<evidence type="ECO:0000313" key="1">
    <source>
        <dbReference type="EMBL" id="GHH02533.1"/>
    </source>
</evidence>
<dbReference type="EMBL" id="BNAP01000033">
    <property type="protein sequence ID" value="GHH02533.1"/>
    <property type="molecule type" value="Genomic_DNA"/>
</dbReference>
<reference evidence="1" key="1">
    <citation type="journal article" date="2014" name="Int. J. Syst. Evol. Microbiol.">
        <title>Complete genome sequence of Corynebacterium casei LMG S-19264T (=DSM 44701T), isolated from a smear-ripened cheese.</title>
        <authorList>
            <consortium name="US DOE Joint Genome Institute (JGI-PGF)"/>
            <person name="Walter F."/>
            <person name="Albersmeier A."/>
            <person name="Kalinowski J."/>
            <person name="Ruckert C."/>
        </authorList>
    </citation>
    <scope>NUCLEOTIDE SEQUENCE</scope>
    <source>
        <strain evidence="1">CGMCC 1.7081</strain>
    </source>
</reference>
<name>A0A8J3MGU4_9RHOB</name>
<evidence type="ECO:0000313" key="2">
    <source>
        <dbReference type="Proteomes" id="UP000611500"/>
    </source>
</evidence>
<comment type="caution">
    <text evidence="1">The sequence shown here is derived from an EMBL/GenBank/DDBJ whole genome shotgun (WGS) entry which is preliminary data.</text>
</comment>